<keyword evidence="2 4" id="KW-0547">Nucleotide-binding</keyword>
<evidence type="ECO:0000259" key="5">
    <source>
        <dbReference type="PROSITE" id="PS50975"/>
    </source>
</evidence>
<reference evidence="6 7" key="1">
    <citation type="submission" date="2016-10" db="EMBL/GenBank/DDBJ databases">
        <title>Draft Genome sequence of Alkanindiges sp. strain H1.</title>
        <authorList>
            <person name="Subhash Y."/>
            <person name="Lee S."/>
        </authorList>
    </citation>
    <scope>NUCLEOTIDE SEQUENCE [LARGE SCALE GENOMIC DNA]</scope>
    <source>
        <strain evidence="6 7">H1</strain>
    </source>
</reference>
<dbReference type="PROSITE" id="PS50975">
    <property type="entry name" value="ATP_GRASP"/>
    <property type="match status" value="1"/>
</dbReference>
<dbReference type="InterPro" id="IPR011226">
    <property type="entry name" value="ATP-grasp_fam"/>
</dbReference>
<sequence length="357" mass="40528">MPHLVSSIPAEKKFSVWFTQGFSSQRDLLVALKNSSLQPYLKMIASHRQYRDEILSMADFSMLEPSVDYHHFVLAQAIKNGVQLVIASHNHEKYEELRPLFEQQGIILITGTQGLNNHYILENKFEFGKMCKQAGIPVADSIQVNTTAQLIAAIECIKEQNKQIQVCVKPVTGVFAQGFWQLRDDIEYFHSLFDPTSYQVNTQQFIEAYDQLQSKPPYLVMPFLSGDECSVDMFCASGKLMNKVTRIKKEQWQEVLPKGPCDEMAQQLAQLFKLDGIVNAQFRQDRAGKWHVLEINTRPSGGIGITVHSQVNLVAECVAYHARLPLIKATPRHVLVRQINTSVEVKPIDYSAELNYA</sequence>
<dbReference type="GO" id="GO:0046872">
    <property type="term" value="F:metal ion binding"/>
    <property type="evidence" value="ECO:0007669"/>
    <property type="project" value="InterPro"/>
</dbReference>
<dbReference type="EMBL" id="MLCN01000028">
    <property type="protein sequence ID" value="ONG38922.1"/>
    <property type="molecule type" value="Genomic_DNA"/>
</dbReference>
<comment type="caution">
    <text evidence="6">The sequence shown here is derived from an EMBL/GenBank/DDBJ whole genome shotgun (WGS) entry which is preliminary data.</text>
</comment>
<evidence type="ECO:0000256" key="4">
    <source>
        <dbReference type="PROSITE-ProRule" id="PRU00409"/>
    </source>
</evidence>
<protein>
    <recommendedName>
        <fullName evidence="5">ATP-grasp domain-containing protein</fullName>
    </recommendedName>
</protein>
<dbReference type="STRING" id="1907941.BKE30_10590"/>
<dbReference type="OrthoDB" id="9803907at2"/>
<dbReference type="GO" id="GO:0005524">
    <property type="term" value="F:ATP binding"/>
    <property type="evidence" value="ECO:0007669"/>
    <property type="project" value="UniProtKB-UniRule"/>
</dbReference>
<keyword evidence="7" id="KW-1185">Reference proteome</keyword>
<dbReference type="PANTHER" id="PTHR43585">
    <property type="entry name" value="FUMIPYRROLE BIOSYNTHESIS PROTEIN C"/>
    <property type="match status" value="1"/>
</dbReference>
<dbReference type="Pfam" id="PF15632">
    <property type="entry name" value="ATPgrasp_Ter"/>
    <property type="match status" value="1"/>
</dbReference>
<evidence type="ECO:0000256" key="1">
    <source>
        <dbReference type="ARBA" id="ARBA00022598"/>
    </source>
</evidence>
<evidence type="ECO:0000256" key="3">
    <source>
        <dbReference type="ARBA" id="ARBA00022840"/>
    </source>
</evidence>
<evidence type="ECO:0000313" key="7">
    <source>
        <dbReference type="Proteomes" id="UP000192132"/>
    </source>
</evidence>
<dbReference type="PIRSF" id="PIRSF029120">
    <property type="entry name" value="UCP029120"/>
    <property type="match status" value="1"/>
</dbReference>
<feature type="domain" description="ATP-grasp" evidence="5">
    <location>
        <begin position="128"/>
        <end position="322"/>
    </location>
</feature>
<dbReference type="Gene3D" id="3.30.470.20">
    <property type="entry name" value="ATP-grasp fold, B domain"/>
    <property type="match status" value="1"/>
</dbReference>
<keyword evidence="1" id="KW-0436">Ligase</keyword>
<gene>
    <name evidence="6" type="ORF">BKE30_10590</name>
</gene>
<dbReference type="RefSeq" id="WP_076878575.1">
    <property type="nucleotide sequence ID" value="NZ_MLCN01000028.1"/>
</dbReference>
<dbReference type="GO" id="GO:0016874">
    <property type="term" value="F:ligase activity"/>
    <property type="evidence" value="ECO:0007669"/>
    <property type="project" value="UniProtKB-KW"/>
</dbReference>
<dbReference type="InterPro" id="IPR011761">
    <property type="entry name" value="ATP-grasp"/>
</dbReference>
<evidence type="ECO:0000313" key="6">
    <source>
        <dbReference type="EMBL" id="ONG38922.1"/>
    </source>
</evidence>
<proteinExistence type="predicted"/>
<dbReference type="AlphaFoldDB" id="A0A1S8CSF9"/>
<dbReference type="PANTHER" id="PTHR43585:SF2">
    <property type="entry name" value="ATP-GRASP ENZYME FSQD"/>
    <property type="match status" value="1"/>
</dbReference>
<dbReference type="InterPro" id="IPR052032">
    <property type="entry name" value="ATP-dep_AA_Ligase"/>
</dbReference>
<evidence type="ECO:0000256" key="2">
    <source>
        <dbReference type="ARBA" id="ARBA00022741"/>
    </source>
</evidence>
<accession>A0A1S8CSF9</accession>
<name>A0A1S8CSF9_9GAMM</name>
<organism evidence="6 7">
    <name type="scientific">Alkanindiges hydrocarboniclasticus</name>
    <dbReference type="NCBI Taxonomy" id="1907941"/>
    <lineage>
        <taxon>Bacteria</taxon>
        <taxon>Pseudomonadati</taxon>
        <taxon>Pseudomonadota</taxon>
        <taxon>Gammaproteobacteria</taxon>
        <taxon>Moraxellales</taxon>
        <taxon>Moraxellaceae</taxon>
        <taxon>Alkanindiges</taxon>
    </lineage>
</organism>
<dbReference type="Proteomes" id="UP000192132">
    <property type="component" value="Unassembled WGS sequence"/>
</dbReference>
<keyword evidence="3 4" id="KW-0067">ATP-binding</keyword>
<dbReference type="SUPFAM" id="SSF56059">
    <property type="entry name" value="Glutathione synthetase ATP-binding domain-like"/>
    <property type="match status" value="1"/>
</dbReference>